<evidence type="ECO:0000313" key="7">
    <source>
        <dbReference type="EMBL" id="CAF1506416.1"/>
    </source>
</evidence>
<evidence type="ECO:0000256" key="2">
    <source>
        <dbReference type="PROSITE-ProRule" id="PRU00504"/>
    </source>
</evidence>
<dbReference type="Proteomes" id="UP000663877">
    <property type="component" value="Unassembled WGS sequence"/>
</dbReference>
<organism evidence="5 9">
    <name type="scientific">Adineta steineri</name>
    <dbReference type="NCBI Taxonomy" id="433720"/>
    <lineage>
        <taxon>Eukaryota</taxon>
        <taxon>Metazoa</taxon>
        <taxon>Spiralia</taxon>
        <taxon>Gnathifera</taxon>
        <taxon>Rotifera</taxon>
        <taxon>Eurotatoria</taxon>
        <taxon>Bdelloidea</taxon>
        <taxon>Adinetida</taxon>
        <taxon>Adinetidae</taxon>
        <taxon>Adineta</taxon>
    </lineage>
</organism>
<gene>
    <name evidence="4" type="ORF">BJG266_LOCUS2251</name>
    <name evidence="6" type="ORF">BJG266_LOCUS32045</name>
    <name evidence="7" type="ORF">QVE165_LOCUS43830</name>
    <name evidence="8" type="ORF">QVE165_LOCUS43890</name>
    <name evidence="5" type="ORF">QVE165_LOCUS5216</name>
</gene>
<dbReference type="GO" id="GO:0006508">
    <property type="term" value="P:proteolysis"/>
    <property type="evidence" value="ECO:0007669"/>
    <property type="project" value="InterPro"/>
</dbReference>
<reference evidence="5" key="1">
    <citation type="submission" date="2021-02" db="EMBL/GenBank/DDBJ databases">
        <authorList>
            <person name="Nowell W R."/>
        </authorList>
    </citation>
    <scope>NUCLEOTIDE SEQUENCE</scope>
</reference>
<dbReference type="InterPro" id="IPR001258">
    <property type="entry name" value="NHL_repeat"/>
</dbReference>
<name>A0A813TVZ9_9BILA</name>
<dbReference type="Proteomes" id="UP000663832">
    <property type="component" value="Unassembled WGS sequence"/>
</dbReference>
<keyword evidence="1" id="KW-0677">Repeat</keyword>
<evidence type="ECO:0000313" key="6">
    <source>
        <dbReference type="EMBL" id="CAF1296532.1"/>
    </source>
</evidence>
<dbReference type="Gene3D" id="3.40.50.1460">
    <property type="match status" value="1"/>
</dbReference>
<evidence type="ECO:0000313" key="8">
    <source>
        <dbReference type="EMBL" id="CAF1507349.1"/>
    </source>
</evidence>
<dbReference type="PANTHER" id="PTHR22576:SF37">
    <property type="entry name" value="MUCOSA-ASSOCIATED LYMPHOID TISSUE LYMPHOMA TRANSLOCATION PROTEIN 1"/>
    <property type="match status" value="1"/>
</dbReference>
<dbReference type="InterPro" id="IPR011600">
    <property type="entry name" value="Pept_C14_caspase"/>
</dbReference>
<dbReference type="InterPro" id="IPR029030">
    <property type="entry name" value="Caspase-like_dom_sf"/>
</dbReference>
<dbReference type="GO" id="GO:0004197">
    <property type="term" value="F:cysteine-type endopeptidase activity"/>
    <property type="evidence" value="ECO:0007669"/>
    <property type="project" value="InterPro"/>
</dbReference>
<sequence length="773" mass="87976">MASEFSLSNNSIHTKRALLIGNNEYKKNSQLRYCINDAEDLAKKLHNINFEITVGANLTYEEMDRIIEAFNDKINPGDLVIFFFSGHGYQWSHLNFLIPIDEDRITTNTDLKYRAINAQAILEKIMGRRPSASIFLLNCSRNSFVCESSNSNDLSSIRAVPNSFIGFAYDTNKVALDESINDRNSLFTYHLLQHIDQPNLTIDEIMYDVCDGVMKETNDDQCPFRVSSLRRRVYLNQQFTTKQSSLVNHININTKWKQHGITVAGGNGYGKQLNQLSLPWGIYVDDDHQTIHIADCFNHRIVEWKCEAKNGQVVAGKIGEGNRSDQLNQPRDVIVDEKNDSIIICDSGNRRVVRWSRQNGTNGETIISDIDCCGLTMDKNGDLYVSDCVKNEVKRWKQGERKGTIVAGGNGQGNHLNQLHYPIYIFVDEDHSVYVSDFENHRVMKWMKGAKEGIVVAGGNGHGNSLTQLSYPLGVIVDHFGSVYVADRYNDRIMRWCEGSCEGSIVVGGNGKGNEPNQFNGPIGLSFDTQGNLYVVDGGNDRIQKVDIDSIFNLYEDRGKLASHMSDYDMSIQWRQKSLVAKEQNQLTTNSNIGEANNSTALVEQSPTYKFQYSNRPIVYIVDLELPSPSIEWDLEIAQLEKHNMHSQLADVIRELNPTIPFYILASKPPSDETMLHAQLLRYYYLRTSSNEPPQTDLNVDDRVISIDSIDHFASELYENLGQYYRDEAEKVLFKHQDRDEAKQLLTKSKKCFEILERDIEKTLKHYKNLAMT</sequence>
<dbReference type="PANTHER" id="PTHR22576">
    <property type="entry name" value="MUCOSA ASSOCIATED LYMPHOID TISSUE LYMPHOMA TRANSLOCATION PROTEIN 1/PARACASPASE"/>
    <property type="match status" value="1"/>
</dbReference>
<dbReference type="EMBL" id="CAJNOM010000021">
    <property type="protein sequence ID" value="CAF0820139.1"/>
    <property type="molecule type" value="Genomic_DNA"/>
</dbReference>
<accession>A0A813TVZ9</accession>
<dbReference type="EMBL" id="CAJNOI010000510">
    <property type="protein sequence ID" value="CAF1296532.1"/>
    <property type="molecule type" value="Genomic_DNA"/>
</dbReference>
<dbReference type="Pfam" id="PF00656">
    <property type="entry name" value="Peptidase_C14"/>
    <property type="match status" value="1"/>
</dbReference>
<dbReference type="SUPFAM" id="SSF52129">
    <property type="entry name" value="Caspase-like"/>
    <property type="match status" value="1"/>
</dbReference>
<evidence type="ECO:0000313" key="4">
    <source>
        <dbReference type="EMBL" id="CAF0747721.1"/>
    </source>
</evidence>
<keyword evidence="9" id="KW-1185">Reference proteome</keyword>
<protein>
    <recommendedName>
        <fullName evidence="3">Caspase family p20 domain-containing protein</fullName>
    </recommendedName>
</protein>
<dbReference type="InterPro" id="IPR001309">
    <property type="entry name" value="Pept_C14_p20"/>
</dbReference>
<dbReference type="PROSITE" id="PS50208">
    <property type="entry name" value="CASPASE_P20"/>
    <property type="match status" value="1"/>
</dbReference>
<dbReference type="EMBL" id="CAJNOI010000005">
    <property type="protein sequence ID" value="CAF0747721.1"/>
    <property type="molecule type" value="Genomic_DNA"/>
</dbReference>
<dbReference type="OrthoDB" id="417046at2759"/>
<dbReference type="InterPro" id="IPR052039">
    <property type="entry name" value="Caspase-related_regulators"/>
</dbReference>
<dbReference type="InterPro" id="IPR011042">
    <property type="entry name" value="6-blade_b-propeller_TolB-like"/>
</dbReference>
<evidence type="ECO:0000256" key="1">
    <source>
        <dbReference type="ARBA" id="ARBA00022737"/>
    </source>
</evidence>
<dbReference type="EMBL" id="CAJNOM010000575">
    <property type="protein sequence ID" value="CAF1507349.1"/>
    <property type="molecule type" value="Genomic_DNA"/>
</dbReference>
<dbReference type="Gene3D" id="2.120.10.30">
    <property type="entry name" value="TolB, C-terminal domain"/>
    <property type="match status" value="1"/>
</dbReference>
<dbReference type="PROSITE" id="PS51125">
    <property type="entry name" value="NHL"/>
    <property type="match status" value="1"/>
</dbReference>
<evidence type="ECO:0000313" key="5">
    <source>
        <dbReference type="EMBL" id="CAF0820139.1"/>
    </source>
</evidence>
<evidence type="ECO:0000259" key="3">
    <source>
        <dbReference type="PROSITE" id="PS50208"/>
    </source>
</evidence>
<feature type="repeat" description="NHL" evidence="2">
    <location>
        <begin position="512"/>
        <end position="549"/>
    </location>
</feature>
<dbReference type="Pfam" id="PF01436">
    <property type="entry name" value="NHL"/>
    <property type="match status" value="1"/>
</dbReference>
<evidence type="ECO:0000313" key="9">
    <source>
        <dbReference type="Proteomes" id="UP000663832"/>
    </source>
</evidence>
<proteinExistence type="predicted"/>
<comment type="caution">
    <text evidence="5">The sequence shown here is derived from an EMBL/GenBank/DDBJ whole genome shotgun (WGS) entry which is preliminary data.</text>
</comment>
<dbReference type="CDD" id="cd05819">
    <property type="entry name" value="NHL"/>
    <property type="match status" value="1"/>
</dbReference>
<dbReference type="SUPFAM" id="SSF101898">
    <property type="entry name" value="NHL repeat"/>
    <property type="match status" value="1"/>
</dbReference>
<feature type="domain" description="Caspase family p20" evidence="3">
    <location>
        <begin position="13"/>
        <end position="90"/>
    </location>
</feature>
<dbReference type="AlphaFoldDB" id="A0A813TVZ9"/>
<dbReference type="EMBL" id="CAJNOM010000572">
    <property type="protein sequence ID" value="CAF1506416.1"/>
    <property type="molecule type" value="Genomic_DNA"/>
</dbReference>
<dbReference type="Gene3D" id="2.40.10.500">
    <property type="match status" value="1"/>
</dbReference>